<feature type="binding site" evidence="6">
    <location>
        <position position="15"/>
    </location>
    <ligand>
        <name>FMN</name>
        <dbReference type="ChEBI" id="CHEBI:58210"/>
    </ligand>
</feature>
<comment type="similarity">
    <text evidence="6">Belongs to the azoreductase type 1 family.</text>
</comment>
<dbReference type="PANTHER" id="PTHR43741:SF4">
    <property type="entry name" value="FMN-DEPENDENT NADH:QUINONE OXIDOREDUCTASE"/>
    <property type="match status" value="1"/>
</dbReference>
<evidence type="ECO:0000256" key="7">
    <source>
        <dbReference type="SAM" id="MobiDB-lite"/>
    </source>
</evidence>
<evidence type="ECO:0000256" key="6">
    <source>
        <dbReference type="HAMAP-Rule" id="MF_01216"/>
    </source>
</evidence>
<feature type="binding site" evidence="6">
    <location>
        <begin position="114"/>
        <end position="117"/>
    </location>
    <ligand>
        <name>FMN</name>
        <dbReference type="ChEBI" id="CHEBI:58210"/>
    </ligand>
</feature>
<sequence>MTVRTRPSLLRLDSSADHPGESVSRRLTTLFADLWGERHGTAGYRHRDLAAEPVPPISSAYCVLGRRAEIKGVVPASEVHALVENAQEEREWALTLPLITEVLAADTVLLGVPMYNFSVPASLKAWIDRVSFPGAFPEGSLRETRVVVVIARGGAYGPGTPREAFDFQEPYLRAYFGDLGVAEEHLHLVRAEMTLADRVPGLARFQGIADETLAEATATLTALATGR</sequence>
<evidence type="ECO:0000256" key="2">
    <source>
        <dbReference type="ARBA" id="ARBA00022643"/>
    </source>
</evidence>
<reference evidence="10" key="1">
    <citation type="journal article" date="2019" name="Int. J. Syst. Evol. Microbiol.">
        <title>The Global Catalogue of Microorganisms (GCM) 10K type strain sequencing project: providing services to taxonomists for standard genome sequencing and annotation.</title>
        <authorList>
            <consortium name="The Broad Institute Genomics Platform"/>
            <consortium name="The Broad Institute Genome Sequencing Center for Infectious Disease"/>
            <person name="Wu L."/>
            <person name="Ma J."/>
        </authorList>
    </citation>
    <scope>NUCLEOTIDE SEQUENCE [LARGE SCALE GENOMIC DNA]</scope>
    <source>
        <strain evidence="10">CCUG 62974</strain>
    </source>
</reference>
<evidence type="ECO:0000259" key="8">
    <source>
        <dbReference type="Pfam" id="PF02525"/>
    </source>
</evidence>
<dbReference type="InterPro" id="IPR003680">
    <property type="entry name" value="Flavodoxin_fold"/>
</dbReference>
<keyword evidence="4 6" id="KW-0520">NAD</keyword>
<comment type="cofactor">
    <cofactor evidence="6">
        <name>FMN</name>
        <dbReference type="ChEBI" id="CHEBI:58210"/>
    </cofactor>
    <text evidence="6">Binds 1 FMN per subunit.</text>
</comment>
<comment type="function">
    <text evidence="6">Also exhibits azoreductase activity. Catalyzes the reductive cleavage of the azo bond in aromatic azo compounds to the corresponding amines.</text>
</comment>
<gene>
    <name evidence="6" type="primary">azoR</name>
    <name evidence="9" type="ORF">ACFQ08_23760</name>
</gene>
<comment type="function">
    <text evidence="6">Quinone reductase that provides resistance to thiol-specific stress caused by electrophilic quinones.</text>
</comment>
<dbReference type="InterPro" id="IPR050104">
    <property type="entry name" value="FMN-dep_NADH:Q_OxRdtase_AzoR1"/>
</dbReference>
<organism evidence="9 10">
    <name type="scientific">Streptosporangium algeriense</name>
    <dbReference type="NCBI Taxonomy" id="1682748"/>
    <lineage>
        <taxon>Bacteria</taxon>
        <taxon>Bacillati</taxon>
        <taxon>Actinomycetota</taxon>
        <taxon>Actinomycetes</taxon>
        <taxon>Streptosporangiales</taxon>
        <taxon>Streptosporangiaceae</taxon>
        <taxon>Streptosporangium</taxon>
    </lineage>
</organism>
<dbReference type="EC" id="1.7.1.17" evidence="6"/>
<dbReference type="SUPFAM" id="SSF52218">
    <property type="entry name" value="Flavoproteins"/>
    <property type="match status" value="1"/>
</dbReference>
<evidence type="ECO:0000313" key="10">
    <source>
        <dbReference type="Proteomes" id="UP001597024"/>
    </source>
</evidence>
<comment type="catalytic activity">
    <reaction evidence="5">
        <text>N,N-dimethyl-1,4-phenylenediamine + anthranilate + 2 NAD(+) = 2-(4-dimethylaminophenyl)diazenylbenzoate + 2 NADH + 2 H(+)</text>
        <dbReference type="Rhea" id="RHEA:55872"/>
        <dbReference type="ChEBI" id="CHEBI:15378"/>
        <dbReference type="ChEBI" id="CHEBI:15783"/>
        <dbReference type="ChEBI" id="CHEBI:16567"/>
        <dbReference type="ChEBI" id="CHEBI:57540"/>
        <dbReference type="ChEBI" id="CHEBI:57945"/>
        <dbReference type="ChEBI" id="CHEBI:71579"/>
        <dbReference type="EC" id="1.7.1.17"/>
    </reaction>
    <physiologicalReaction direction="right-to-left" evidence="5">
        <dbReference type="Rhea" id="RHEA:55874"/>
    </physiologicalReaction>
</comment>
<comment type="subunit">
    <text evidence="6">Homodimer.</text>
</comment>
<dbReference type="Pfam" id="PF02525">
    <property type="entry name" value="Flavodoxin_2"/>
    <property type="match status" value="1"/>
</dbReference>
<dbReference type="EMBL" id="JBHTHX010000980">
    <property type="protein sequence ID" value="MFD0887567.1"/>
    <property type="molecule type" value="Genomic_DNA"/>
</dbReference>
<dbReference type="Gene3D" id="3.40.50.360">
    <property type="match status" value="1"/>
</dbReference>
<keyword evidence="3 6" id="KW-0560">Oxidoreductase</keyword>
<comment type="catalytic activity">
    <reaction evidence="6">
        <text>2 a quinone + NADH + H(+) = 2 a 1,4-benzosemiquinone + NAD(+)</text>
        <dbReference type="Rhea" id="RHEA:65952"/>
        <dbReference type="ChEBI" id="CHEBI:15378"/>
        <dbReference type="ChEBI" id="CHEBI:57540"/>
        <dbReference type="ChEBI" id="CHEBI:57945"/>
        <dbReference type="ChEBI" id="CHEBI:132124"/>
        <dbReference type="ChEBI" id="CHEBI:134225"/>
    </reaction>
</comment>
<accession>A0ABW3DWS5</accession>
<evidence type="ECO:0000256" key="3">
    <source>
        <dbReference type="ARBA" id="ARBA00023002"/>
    </source>
</evidence>
<name>A0ABW3DWS5_9ACTN</name>
<keyword evidence="1 6" id="KW-0285">Flavoprotein</keyword>
<dbReference type="HAMAP" id="MF_01216">
    <property type="entry name" value="Azoreductase_type1"/>
    <property type="match status" value="1"/>
</dbReference>
<keyword evidence="2 6" id="KW-0288">FMN</keyword>
<dbReference type="PANTHER" id="PTHR43741">
    <property type="entry name" value="FMN-DEPENDENT NADH-AZOREDUCTASE 1"/>
    <property type="match status" value="1"/>
</dbReference>
<evidence type="ECO:0000313" key="9">
    <source>
        <dbReference type="EMBL" id="MFD0887567.1"/>
    </source>
</evidence>
<evidence type="ECO:0000256" key="1">
    <source>
        <dbReference type="ARBA" id="ARBA00022630"/>
    </source>
</evidence>
<feature type="binding site" evidence="6">
    <location>
        <begin position="22"/>
        <end position="24"/>
    </location>
    <ligand>
        <name>FMN</name>
        <dbReference type="ChEBI" id="CHEBI:58210"/>
    </ligand>
</feature>
<dbReference type="EC" id="1.6.5.-" evidence="6"/>
<keyword evidence="10" id="KW-1185">Reference proteome</keyword>
<protein>
    <recommendedName>
        <fullName evidence="6">FMN dependent NADH:quinone oxidoreductase</fullName>
        <ecNumber evidence="6">1.6.5.-</ecNumber>
    </recommendedName>
    <alternativeName>
        <fullName evidence="6">Azo-dye reductase</fullName>
    </alternativeName>
    <alternativeName>
        <fullName evidence="6">FMN-dependent NADH-azo compound oxidoreductase</fullName>
    </alternativeName>
    <alternativeName>
        <fullName evidence="6">FMN-dependent NADH-azoreductase</fullName>
        <ecNumber evidence="6">1.7.1.17</ecNumber>
    </alternativeName>
</protein>
<feature type="domain" description="Flavodoxin-like fold" evidence="8">
    <location>
        <begin position="9"/>
        <end position="186"/>
    </location>
</feature>
<proteinExistence type="inferred from homology"/>
<dbReference type="InterPro" id="IPR029039">
    <property type="entry name" value="Flavoprotein-like_sf"/>
</dbReference>
<comment type="caution">
    <text evidence="6">Lacks conserved residue(s) required for the propagation of feature annotation.</text>
</comment>
<dbReference type="InterPro" id="IPR023048">
    <property type="entry name" value="NADH:quinone_OxRdtase_FMN_depd"/>
</dbReference>
<dbReference type="Proteomes" id="UP001597024">
    <property type="component" value="Unassembled WGS sequence"/>
</dbReference>
<evidence type="ECO:0000256" key="4">
    <source>
        <dbReference type="ARBA" id="ARBA00023027"/>
    </source>
</evidence>
<feature type="region of interest" description="Disordered" evidence="7">
    <location>
        <begin position="1"/>
        <end position="21"/>
    </location>
</feature>
<evidence type="ECO:0000256" key="5">
    <source>
        <dbReference type="ARBA" id="ARBA00048542"/>
    </source>
</evidence>
<comment type="caution">
    <text evidence="9">The sequence shown here is derived from an EMBL/GenBank/DDBJ whole genome shotgun (WGS) entry which is preliminary data.</text>
</comment>